<feature type="compositionally biased region" description="Polar residues" evidence="1">
    <location>
        <begin position="721"/>
        <end position="740"/>
    </location>
</feature>
<feature type="compositionally biased region" description="Low complexity" evidence="1">
    <location>
        <begin position="704"/>
        <end position="717"/>
    </location>
</feature>
<feature type="compositionally biased region" description="Pro residues" evidence="1">
    <location>
        <begin position="670"/>
        <end position="687"/>
    </location>
</feature>
<feature type="region of interest" description="Disordered" evidence="1">
    <location>
        <begin position="1"/>
        <end position="240"/>
    </location>
</feature>
<dbReference type="OrthoDB" id="3870679at2759"/>
<feature type="region of interest" description="Disordered" evidence="1">
    <location>
        <begin position="324"/>
        <end position="385"/>
    </location>
</feature>
<feature type="compositionally biased region" description="Polar residues" evidence="1">
    <location>
        <begin position="183"/>
        <end position="193"/>
    </location>
</feature>
<name>A0A9W4HRX5_PENOL</name>
<organism evidence="2 3">
    <name type="scientific">Penicillium olsonii</name>
    <dbReference type="NCBI Taxonomy" id="99116"/>
    <lineage>
        <taxon>Eukaryota</taxon>
        <taxon>Fungi</taxon>
        <taxon>Dikarya</taxon>
        <taxon>Ascomycota</taxon>
        <taxon>Pezizomycotina</taxon>
        <taxon>Eurotiomycetes</taxon>
        <taxon>Eurotiomycetidae</taxon>
        <taxon>Eurotiales</taxon>
        <taxon>Aspergillaceae</taxon>
        <taxon>Penicillium</taxon>
    </lineage>
</organism>
<feature type="compositionally biased region" description="Basic and acidic residues" evidence="1">
    <location>
        <begin position="11"/>
        <end position="20"/>
    </location>
</feature>
<feature type="compositionally biased region" description="Polar residues" evidence="1">
    <location>
        <begin position="122"/>
        <end position="140"/>
    </location>
</feature>
<accession>A0A9W4HRX5</accession>
<feature type="compositionally biased region" description="Low complexity" evidence="1">
    <location>
        <begin position="480"/>
        <end position="497"/>
    </location>
</feature>
<feature type="region of interest" description="Disordered" evidence="1">
    <location>
        <begin position="761"/>
        <end position="781"/>
    </location>
</feature>
<keyword evidence="3" id="KW-1185">Reference proteome</keyword>
<feature type="region of interest" description="Disordered" evidence="1">
    <location>
        <begin position="409"/>
        <end position="532"/>
    </location>
</feature>
<gene>
    <name evidence="2" type="ORF">POLS_LOCUS4723</name>
</gene>
<evidence type="ECO:0000313" key="2">
    <source>
        <dbReference type="EMBL" id="CAG8102704.1"/>
    </source>
</evidence>
<feature type="compositionally biased region" description="Polar residues" evidence="1">
    <location>
        <begin position="373"/>
        <end position="385"/>
    </location>
</feature>
<evidence type="ECO:0000256" key="1">
    <source>
        <dbReference type="SAM" id="MobiDB-lite"/>
    </source>
</evidence>
<feature type="region of interest" description="Disordered" evidence="1">
    <location>
        <begin position="665"/>
        <end position="742"/>
    </location>
</feature>
<proteinExistence type="predicted"/>
<dbReference type="AlphaFoldDB" id="A0A9W4HRX5"/>
<sequence length="904" mass="99599">MPGVGAMGSSEDSHGLDRRALRSHKAFPRRDVIIPSIEIVQPVSPDQCGKLAATPAPPLTPPDAGQEPAIDERTHQKMASPVSDLPTTGMLTPRRTSKPPTPDVTPPRTNNSNKRPALNHSVHLSSSSRAESFQTAFESISSEEDMETPGRMSTMTETPKQRNQQSKPPSNGYLPQAADIRPSPSSNSKQPSETEYETGFESFDGDWAANTVDGSPTPLAGKRKYVRNHTKADRPSTAARDALDIKHLDASLMREKTLRDRIHGAHEMKQSPSMERFRENIGWPSEGRSKANDLGARPTSVISSTSTVEAMIIDSPKCAQRILRHSGKRSSLRSASSPITKSERTSSASLPESQHRLVHKPTRISPRDHRSVSSDVSFSAKASTTAIQQPNIETINVVVIPERNSSLKSTANSYASSKPGSQRSSRRPPTASTGRTDLTQQDRRPVSGTLSIQSREADTRSRSMQRPFIPPRSSSLSAPTSRNNSRTTSLNSNSLRSRPMERPVIPARSSSLSAPTSRNNSRATSLTSDSLRSHNLVMDLEVSKRLEHQPVSPPRQNVLSSPEAPVLPPVPHIPGLFSGPEDMELLHPPAMPFTQGSIPSSSPGPIEISEATAVSLFAHNNHSLLLVDPRARESNRPLQALGISDTIAPPRTPENLAQGEYLMVDSPLKNPRPPPQPPVRKPLPPLPTQDEEAANANDEKKGSTGRWSSVRRSWGSRPRSDSFNTLARSFSMKSAKNRTTGMEMDSRLHPFWRPRGFWEDVPTSPEKQLSPMPQPSHTPEESLVVNNSLGLPQRRIILDGPPSLARRSPELKRWFNGMTSNASLADQGILRTDSPLHPVRFQALSRWGQRVQAISWRNMNNRVRRMRQRREERKRAVRREVLKRSIGFPIYVASSATVGVTTRL</sequence>
<comment type="caution">
    <text evidence="2">The sequence shown here is derived from an EMBL/GenBank/DDBJ whole genome shotgun (WGS) entry which is preliminary data.</text>
</comment>
<feature type="compositionally biased region" description="Polar residues" evidence="1">
    <location>
        <begin position="508"/>
        <end position="530"/>
    </location>
</feature>
<reference evidence="2" key="1">
    <citation type="submission" date="2021-07" db="EMBL/GenBank/DDBJ databases">
        <authorList>
            <person name="Branca A.L. A."/>
        </authorList>
    </citation>
    <scope>NUCLEOTIDE SEQUENCE</scope>
</reference>
<feature type="compositionally biased region" description="Polar residues" evidence="1">
    <location>
        <begin position="409"/>
        <end position="423"/>
    </location>
</feature>
<protein>
    <submittedName>
        <fullName evidence="2">Uncharacterized protein</fullName>
    </submittedName>
</protein>
<dbReference type="EMBL" id="CAJVOS010000024">
    <property type="protein sequence ID" value="CAG8102704.1"/>
    <property type="molecule type" value="Genomic_DNA"/>
</dbReference>
<feature type="region of interest" description="Disordered" evidence="1">
    <location>
        <begin position="544"/>
        <end position="564"/>
    </location>
</feature>
<dbReference type="Proteomes" id="UP001153618">
    <property type="component" value="Unassembled WGS sequence"/>
</dbReference>
<evidence type="ECO:0000313" key="3">
    <source>
        <dbReference type="Proteomes" id="UP001153618"/>
    </source>
</evidence>
<feature type="compositionally biased region" description="Polar residues" evidence="1">
    <location>
        <begin position="151"/>
        <end position="169"/>
    </location>
</feature>
<feature type="compositionally biased region" description="Polar residues" evidence="1">
    <location>
        <begin position="430"/>
        <end position="439"/>
    </location>
</feature>